<feature type="domain" description="RNA polymerase sigma-70 region 2" evidence="7">
    <location>
        <begin position="18"/>
        <end position="80"/>
    </location>
</feature>
<dbReference type="Gene3D" id="1.10.1740.10">
    <property type="match status" value="1"/>
</dbReference>
<dbReference type="InterPro" id="IPR013249">
    <property type="entry name" value="RNA_pol_sigma70_r4_t2"/>
</dbReference>
<dbReference type="SUPFAM" id="SSF88946">
    <property type="entry name" value="Sigma2 domain of RNA polymerase sigma factors"/>
    <property type="match status" value="1"/>
</dbReference>
<dbReference type="InterPro" id="IPR039425">
    <property type="entry name" value="RNA_pol_sigma-70-like"/>
</dbReference>
<dbReference type="RefSeq" id="WP_212526775.1">
    <property type="nucleotide sequence ID" value="NZ_JAGSOG010000008.1"/>
</dbReference>
<evidence type="ECO:0000256" key="2">
    <source>
        <dbReference type="ARBA" id="ARBA00023015"/>
    </source>
</evidence>
<dbReference type="Proteomes" id="UP000675781">
    <property type="component" value="Unassembled WGS sequence"/>
</dbReference>
<dbReference type="GO" id="GO:0003677">
    <property type="term" value="F:DNA binding"/>
    <property type="evidence" value="ECO:0007669"/>
    <property type="project" value="UniProtKB-KW"/>
</dbReference>
<reference evidence="9" key="1">
    <citation type="submission" date="2021-04" db="EMBL/GenBank/DDBJ databases">
        <title>Genome based classification of Actinospica acidithermotolerans sp. nov., an actinobacterium isolated from an Indonesian hot spring.</title>
        <authorList>
            <person name="Kusuma A.B."/>
            <person name="Putra K.E."/>
            <person name="Nafisah S."/>
            <person name="Loh J."/>
            <person name="Nouioui I."/>
            <person name="Goodfellow M."/>
        </authorList>
    </citation>
    <scope>NUCLEOTIDE SEQUENCE</scope>
    <source>
        <strain evidence="9">CSCA 57</strain>
    </source>
</reference>
<protein>
    <submittedName>
        <fullName evidence="9">SigE family RNA polymerase sigma factor</fullName>
    </submittedName>
</protein>
<keyword evidence="4" id="KW-0238">DNA-binding</keyword>
<evidence type="ECO:0000259" key="8">
    <source>
        <dbReference type="Pfam" id="PF08281"/>
    </source>
</evidence>
<dbReference type="Gene3D" id="1.10.10.10">
    <property type="entry name" value="Winged helix-like DNA-binding domain superfamily/Winged helix DNA-binding domain"/>
    <property type="match status" value="1"/>
</dbReference>
<dbReference type="InterPro" id="IPR013325">
    <property type="entry name" value="RNA_pol_sigma_r2"/>
</dbReference>
<gene>
    <name evidence="9" type="ORF">KDL01_03155</name>
</gene>
<dbReference type="NCBIfam" id="TIGR02937">
    <property type="entry name" value="sigma70-ECF"/>
    <property type="match status" value="1"/>
</dbReference>
<evidence type="ECO:0000256" key="1">
    <source>
        <dbReference type="ARBA" id="ARBA00010641"/>
    </source>
</evidence>
<dbReference type="EMBL" id="JAGSOG010000008">
    <property type="protein sequence ID" value="MBR7832239.1"/>
    <property type="molecule type" value="Genomic_DNA"/>
</dbReference>
<evidence type="ECO:0000256" key="5">
    <source>
        <dbReference type="ARBA" id="ARBA00023163"/>
    </source>
</evidence>
<feature type="domain" description="RNA polymerase sigma factor 70 region 4 type 2" evidence="8">
    <location>
        <begin position="117"/>
        <end position="168"/>
    </location>
</feature>
<dbReference type="PANTHER" id="PTHR43133:SF50">
    <property type="entry name" value="ECF RNA POLYMERASE SIGMA FACTOR SIGM"/>
    <property type="match status" value="1"/>
</dbReference>
<dbReference type="InterPro" id="IPR036388">
    <property type="entry name" value="WH-like_DNA-bd_sf"/>
</dbReference>
<dbReference type="PANTHER" id="PTHR43133">
    <property type="entry name" value="RNA POLYMERASE ECF-TYPE SIGMA FACTO"/>
    <property type="match status" value="1"/>
</dbReference>
<dbReference type="InterPro" id="IPR014325">
    <property type="entry name" value="RNA_pol_sigma-E_actinobac"/>
</dbReference>
<keyword evidence="3" id="KW-0731">Sigma factor</keyword>
<accession>A0A941ENF0</accession>
<dbReference type="GO" id="GO:0016987">
    <property type="term" value="F:sigma factor activity"/>
    <property type="evidence" value="ECO:0007669"/>
    <property type="project" value="UniProtKB-KW"/>
</dbReference>
<name>A0A941ENF0_9ACTN</name>
<keyword evidence="5" id="KW-0804">Transcription</keyword>
<dbReference type="InterPro" id="IPR014284">
    <property type="entry name" value="RNA_pol_sigma-70_dom"/>
</dbReference>
<dbReference type="SUPFAM" id="SSF88659">
    <property type="entry name" value="Sigma3 and sigma4 domains of RNA polymerase sigma factors"/>
    <property type="match status" value="1"/>
</dbReference>
<dbReference type="NCBIfam" id="TIGR02983">
    <property type="entry name" value="SigE-fam_strep"/>
    <property type="match status" value="1"/>
</dbReference>
<evidence type="ECO:0000313" key="10">
    <source>
        <dbReference type="Proteomes" id="UP000675781"/>
    </source>
</evidence>
<keyword evidence="2" id="KW-0805">Transcription regulation</keyword>
<evidence type="ECO:0000256" key="6">
    <source>
        <dbReference type="SAM" id="MobiDB-lite"/>
    </source>
</evidence>
<evidence type="ECO:0000256" key="4">
    <source>
        <dbReference type="ARBA" id="ARBA00023125"/>
    </source>
</evidence>
<sequence>MNQATTQAQFTEYVTGRQAWLRRVAYLLCQDWHRADDLVQTSLTKLFLNWRRIDETANPDAYARTVLVNTFLAEQRSPWWKRVVLHREAEGAAEVEQAAFERAGGGQAGPDLEGTADLRRALPLLPPRQRAVIVLRYYCELSIIEAADALGCSTGTVKSQTFRAIETLRRLMHVEAEDADAAAGLRSEEPDGGAAAAVPHGVPKGAERAERARSGRLGPPEPGTTSLGGLAAANTHLRGGIRDGL</sequence>
<dbReference type="GO" id="GO:0006352">
    <property type="term" value="P:DNA-templated transcription initiation"/>
    <property type="evidence" value="ECO:0007669"/>
    <property type="project" value="InterPro"/>
</dbReference>
<dbReference type="InterPro" id="IPR007627">
    <property type="entry name" value="RNA_pol_sigma70_r2"/>
</dbReference>
<dbReference type="InterPro" id="IPR013324">
    <property type="entry name" value="RNA_pol_sigma_r3/r4-like"/>
</dbReference>
<feature type="region of interest" description="Disordered" evidence="6">
    <location>
        <begin position="181"/>
        <end position="233"/>
    </location>
</feature>
<feature type="compositionally biased region" description="Low complexity" evidence="6">
    <location>
        <begin position="192"/>
        <end position="204"/>
    </location>
</feature>
<dbReference type="Pfam" id="PF08281">
    <property type="entry name" value="Sigma70_r4_2"/>
    <property type="match status" value="1"/>
</dbReference>
<evidence type="ECO:0000259" key="7">
    <source>
        <dbReference type="Pfam" id="PF04542"/>
    </source>
</evidence>
<comment type="similarity">
    <text evidence="1">Belongs to the sigma-70 factor family. ECF subfamily.</text>
</comment>
<dbReference type="CDD" id="cd06171">
    <property type="entry name" value="Sigma70_r4"/>
    <property type="match status" value="1"/>
</dbReference>
<keyword evidence="10" id="KW-1185">Reference proteome</keyword>
<evidence type="ECO:0000256" key="3">
    <source>
        <dbReference type="ARBA" id="ARBA00023082"/>
    </source>
</evidence>
<organism evidence="9 10">
    <name type="scientific">Actinospica durhamensis</name>
    <dbReference type="NCBI Taxonomy" id="1508375"/>
    <lineage>
        <taxon>Bacteria</taxon>
        <taxon>Bacillati</taxon>
        <taxon>Actinomycetota</taxon>
        <taxon>Actinomycetes</taxon>
        <taxon>Catenulisporales</taxon>
        <taxon>Actinospicaceae</taxon>
        <taxon>Actinospica</taxon>
    </lineage>
</organism>
<dbReference type="Pfam" id="PF04542">
    <property type="entry name" value="Sigma70_r2"/>
    <property type="match status" value="1"/>
</dbReference>
<dbReference type="AlphaFoldDB" id="A0A941ENF0"/>
<comment type="caution">
    <text evidence="9">The sequence shown here is derived from an EMBL/GenBank/DDBJ whole genome shotgun (WGS) entry which is preliminary data.</text>
</comment>
<proteinExistence type="inferred from homology"/>
<evidence type="ECO:0000313" key="9">
    <source>
        <dbReference type="EMBL" id="MBR7832239.1"/>
    </source>
</evidence>